<evidence type="ECO:0000256" key="5">
    <source>
        <dbReference type="ARBA" id="ARBA00022692"/>
    </source>
</evidence>
<dbReference type="AlphaFoldDB" id="A0AAW8RDX2"/>
<dbReference type="EMBL" id="JALRMR010000008">
    <property type="protein sequence ID" value="MDT1974321.1"/>
    <property type="molecule type" value="Genomic_DNA"/>
</dbReference>
<evidence type="ECO:0000256" key="2">
    <source>
        <dbReference type="ARBA" id="ARBA00006464"/>
    </source>
</evidence>
<feature type="transmembrane region" description="Helical" evidence="8">
    <location>
        <begin position="21"/>
        <end position="41"/>
    </location>
</feature>
<dbReference type="Pfam" id="PF02397">
    <property type="entry name" value="Bac_transf"/>
    <property type="match status" value="1"/>
</dbReference>
<dbReference type="GO" id="GO:0005886">
    <property type="term" value="C:plasma membrane"/>
    <property type="evidence" value="ECO:0007669"/>
    <property type="project" value="UniProtKB-SubCell"/>
</dbReference>
<protein>
    <submittedName>
        <fullName evidence="10">Sugar transferase</fullName>
    </submittedName>
</protein>
<comment type="subcellular location">
    <subcellularLocation>
        <location evidence="1">Cell membrane</location>
    </subcellularLocation>
</comment>
<keyword evidence="5 8" id="KW-0812">Transmembrane</keyword>
<evidence type="ECO:0000259" key="9">
    <source>
        <dbReference type="Pfam" id="PF02397"/>
    </source>
</evidence>
<accession>A0AAW8RDX2</accession>
<evidence type="ECO:0000313" key="11">
    <source>
        <dbReference type="Proteomes" id="UP001249945"/>
    </source>
</evidence>
<dbReference type="GO" id="GO:0016780">
    <property type="term" value="F:phosphotransferase activity, for other substituted phosphate groups"/>
    <property type="evidence" value="ECO:0007669"/>
    <property type="project" value="TreeGrafter"/>
</dbReference>
<sequence>MSNKKNNLRKTYLISKRIFDIFLSLIALILFSPLFLIVWIVQVCNKSISSPIFKQKRVGYQGELFCIYKFQSMVDDAENVLKSNPELYDKYKKNNYKLEPHEDPRITPIGRFLRKTSLDELPQLINVLKGQMSLVGPRPVVIEELNEYGIKKEKFLSVKPGITGYWQASGRSSVGYPERVDIELYYVDNCSFFFDLKLIFMTAFQVLARKGAY</sequence>
<evidence type="ECO:0000256" key="1">
    <source>
        <dbReference type="ARBA" id="ARBA00004236"/>
    </source>
</evidence>
<dbReference type="InterPro" id="IPR003362">
    <property type="entry name" value="Bact_transf"/>
</dbReference>
<keyword evidence="3" id="KW-1003">Cell membrane</keyword>
<evidence type="ECO:0000256" key="8">
    <source>
        <dbReference type="SAM" id="Phobius"/>
    </source>
</evidence>
<dbReference type="PANTHER" id="PTHR30576:SF4">
    <property type="entry name" value="UNDECAPRENYL-PHOSPHATE GALACTOSE PHOSPHOTRANSFERASE"/>
    <property type="match status" value="1"/>
</dbReference>
<organism evidence="10 11">
    <name type="scientific">Carnobacterium divergens</name>
    <name type="common">Lactobacillus divergens</name>
    <dbReference type="NCBI Taxonomy" id="2748"/>
    <lineage>
        <taxon>Bacteria</taxon>
        <taxon>Bacillati</taxon>
        <taxon>Bacillota</taxon>
        <taxon>Bacilli</taxon>
        <taxon>Lactobacillales</taxon>
        <taxon>Carnobacteriaceae</taxon>
        <taxon>Carnobacterium</taxon>
    </lineage>
</organism>
<evidence type="ECO:0000313" key="10">
    <source>
        <dbReference type="EMBL" id="MDT1974321.1"/>
    </source>
</evidence>
<dbReference type="Proteomes" id="UP001249945">
    <property type="component" value="Unassembled WGS sequence"/>
</dbReference>
<evidence type="ECO:0000256" key="3">
    <source>
        <dbReference type="ARBA" id="ARBA00022475"/>
    </source>
</evidence>
<comment type="caution">
    <text evidence="10">The sequence shown here is derived from an EMBL/GenBank/DDBJ whole genome shotgun (WGS) entry which is preliminary data.</text>
</comment>
<keyword evidence="4 10" id="KW-0808">Transferase</keyword>
<evidence type="ECO:0000256" key="7">
    <source>
        <dbReference type="ARBA" id="ARBA00023136"/>
    </source>
</evidence>
<evidence type="ECO:0000256" key="6">
    <source>
        <dbReference type="ARBA" id="ARBA00022989"/>
    </source>
</evidence>
<dbReference type="PANTHER" id="PTHR30576">
    <property type="entry name" value="COLANIC BIOSYNTHESIS UDP-GLUCOSE LIPID CARRIER TRANSFERASE"/>
    <property type="match status" value="1"/>
</dbReference>
<gene>
    <name evidence="10" type="ORF">MX635_07965</name>
</gene>
<proteinExistence type="inferred from homology"/>
<keyword evidence="6 8" id="KW-1133">Transmembrane helix</keyword>
<comment type="similarity">
    <text evidence="2">Belongs to the bacterial sugar transferase family.</text>
</comment>
<dbReference type="RefSeq" id="WP_311780485.1">
    <property type="nucleotide sequence ID" value="NZ_JALRMR010000008.1"/>
</dbReference>
<feature type="domain" description="Bacterial sugar transferase" evidence="9">
    <location>
        <begin position="16"/>
        <end position="207"/>
    </location>
</feature>
<evidence type="ECO:0000256" key="4">
    <source>
        <dbReference type="ARBA" id="ARBA00022679"/>
    </source>
</evidence>
<reference evidence="10" key="1">
    <citation type="submission" date="2022-04" db="EMBL/GenBank/DDBJ databases">
        <title>Draft genome sequences of lactic acid bacteria (LAB) strains involved in meat spoilage.</title>
        <authorList>
            <person name="Palevich N."/>
        </authorList>
    </citation>
    <scope>NUCLEOTIDE SEQUENCE</scope>
    <source>
        <strain evidence="10">9-14</strain>
    </source>
</reference>
<name>A0AAW8RDX2_CARDV</name>
<keyword evidence="7 8" id="KW-0472">Membrane</keyword>